<evidence type="ECO:0000313" key="3">
    <source>
        <dbReference type="EMBL" id="ROO88517.1"/>
    </source>
</evidence>
<gene>
    <name evidence="3" type="ORF">EDD29_6188</name>
</gene>
<reference evidence="3 4" key="1">
    <citation type="submission" date="2018-11" db="EMBL/GenBank/DDBJ databases">
        <title>Sequencing the genomes of 1000 actinobacteria strains.</title>
        <authorList>
            <person name="Klenk H.-P."/>
        </authorList>
    </citation>
    <scope>NUCLEOTIDE SEQUENCE [LARGE SCALE GENOMIC DNA]</scope>
    <source>
        <strain evidence="3 4">DSM 44254</strain>
    </source>
</reference>
<organism evidence="3 4">
    <name type="scientific">Actinocorallia herbida</name>
    <dbReference type="NCBI Taxonomy" id="58109"/>
    <lineage>
        <taxon>Bacteria</taxon>
        <taxon>Bacillati</taxon>
        <taxon>Actinomycetota</taxon>
        <taxon>Actinomycetes</taxon>
        <taxon>Streptosporangiales</taxon>
        <taxon>Thermomonosporaceae</taxon>
        <taxon>Actinocorallia</taxon>
    </lineage>
</organism>
<keyword evidence="1" id="KW-0472">Membrane</keyword>
<dbReference type="AlphaFoldDB" id="A0A3N1D4R8"/>
<protein>
    <submittedName>
        <fullName evidence="3">Uncharacterized protein DUF916</fullName>
    </submittedName>
</protein>
<evidence type="ECO:0000313" key="4">
    <source>
        <dbReference type="Proteomes" id="UP000272400"/>
    </source>
</evidence>
<feature type="chain" id="PRO_5017935774" evidence="2">
    <location>
        <begin position="24"/>
        <end position="322"/>
    </location>
</feature>
<dbReference type="RefSeq" id="WP_123667750.1">
    <property type="nucleotide sequence ID" value="NZ_RJKE01000001.1"/>
</dbReference>
<feature type="transmembrane region" description="Helical" evidence="1">
    <location>
        <begin position="291"/>
        <end position="312"/>
    </location>
</feature>
<keyword evidence="2" id="KW-0732">Signal</keyword>
<dbReference type="EMBL" id="RJKE01000001">
    <property type="protein sequence ID" value="ROO88517.1"/>
    <property type="molecule type" value="Genomic_DNA"/>
</dbReference>
<feature type="signal peptide" evidence="2">
    <location>
        <begin position="1"/>
        <end position="23"/>
    </location>
</feature>
<sequence>MKRVIAALLGLCAALLPGAPAHAEPAPTGNGAWAVGPATTSKTLTPRLYFSLEGRPGDVIRDTVRVWNHTAKKMTFQVYPADGYNTPRDGAFALRTPEEAQAGVGLWTKVGGDEINVPAGEAVDVPFTVTIPDNATPGEHIGGVVVANKAIERAENAGGANIGLRRAVGARVYLRVSGTLVPGVRIDGLRVENTKPELPWGGPKGTVIKYTIANVGNVRLTPSIHVKATGLFGRVLRDFSERALPELLPGQKLDLELPWAGAPPADKVTVTAELSTRTGVQSVARTGYSTLPWQTVLAVTVLALAALLLVRLRRRLTARRRA</sequence>
<proteinExistence type="predicted"/>
<evidence type="ECO:0000256" key="2">
    <source>
        <dbReference type="SAM" id="SignalP"/>
    </source>
</evidence>
<dbReference type="OrthoDB" id="4336304at2"/>
<comment type="caution">
    <text evidence="3">The sequence shown here is derived from an EMBL/GenBank/DDBJ whole genome shotgun (WGS) entry which is preliminary data.</text>
</comment>
<keyword evidence="1" id="KW-1133">Transmembrane helix</keyword>
<keyword evidence="1" id="KW-0812">Transmembrane</keyword>
<keyword evidence="4" id="KW-1185">Reference proteome</keyword>
<name>A0A3N1D4R8_9ACTN</name>
<accession>A0A3N1D4R8</accession>
<dbReference type="Proteomes" id="UP000272400">
    <property type="component" value="Unassembled WGS sequence"/>
</dbReference>
<evidence type="ECO:0000256" key="1">
    <source>
        <dbReference type="SAM" id="Phobius"/>
    </source>
</evidence>